<evidence type="ECO:0000313" key="10">
    <source>
        <dbReference type="EMBL" id="KAK0753716.1"/>
    </source>
</evidence>
<keyword evidence="7" id="KW-0325">Glycoprotein</keyword>
<keyword evidence="3" id="KW-0808">Transferase</keyword>
<keyword evidence="5 8" id="KW-1133">Transmembrane helix</keyword>
<protein>
    <recommendedName>
        <fullName evidence="12">Glycosyltransferase family 2 protein</fullName>
    </recommendedName>
</protein>
<dbReference type="EMBL" id="JAUKUD010000001">
    <property type="protein sequence ID" value="KAK0753716.1"/>
    <property type="molecule type" value="Genomic_DNA"/>
</dbReference>
<dbReference type="PANTHER" id="PTHR47844">
    <property type="entry name" value="SYNTHASE CPS1, PUTATIVE (AFU_ORTHOLOGUE AFUA_7G02500)-RELATED"/>
    <property type="match status" value="1"/>
</dbReference>
<dbReference type="InterPro" id="IPR029044">
    <property type="entry name" value="Nucleotide-diphossugar_trans"/>
</dbReference>
<evidence type="ECO:0000256" key="6">
    <source>
        <dbReference type="ARBA" id="ARBA00023136"/>
    </source>
</evidence>
<organism evidence="10 11">
    <name type="scientific">Schizothecium vesticola</name>
    <dbReference type="NCBI Taxonomy" id="314040"/>
    <lineage>
        <taxon>Eukaryota</taxon>
        <taxon>Fungi</taxon>
        <taxon>Dikarya</taxon>
        <taxon>Ascomycota</taxon>
        <taxon>Pezizomycotina</taxon>
        <taxon>Sordariomycetes</taxon>
        <taxon>Sordariomycetidae</taxon>
        <taxon>Sordariales</taxon>
        <taxon>Schizotheciaceae</taxon>
        <taxon>Schizothecium</taxon>
    </lineage>
</organism>
<feature type="chain" id="PRO_5041295094" description="Glycosyltransferase family 2 protein" evidence="9">
    <location>
        <begin position="22"/>
        <end position="382"/>
    </location>
</feature>
<dbReference type="SUPFAM" id="SSF53448">
    <property type="entry name" value="Nucleotide-diphospho-sugar transferases"/>
    <property type="match status" value="1"/>
</dbReference>
<evidence type="ECO:0000313" key="11">
    <source>
        <dbReference type="Proteomes" id="UP001172155"/>
    </source>
</evidence>
<accession>A0AA40F9S2</accession>
<keyword evidence="9" id="KW-0732">Signal</keyword>
<evidence type="ECO:0000256" key="7">
    <source>
        <dbReference type="ARBA" id="ARBA00023180"/>
    </source>
</evidence>
<dbReference type="GO" id="GO:0016020">
    <property type="term" value="C:membrane"/>
    <property type="evidence" value="ECO:0007669"/>
    <property type="project" value="UniProtKB-SubCell"/>
</dbReference>
<keyword evidence="2" id="KW-0328">Glycosyltransferase</keyword>
<feature type="transmembrane region" description="Helical" evidence="8">
    <location>
        <begin position="302"/>
        <end position="323"/>
    </location>
</feature>
<keyword evidence="4 8" id="KW-0812">Transmembrane</keyword>
<keyword evidence="6 8" id="KW-0472">Membrane</keyword>
<keyword evidence="11" id="KW-1185">Reference proteome</keyword>
<sequence>MAAPTFLAALWVWGLLDKKFSDEYISLYKPIPIPDNPTFTTHNPSFLPCLESYLLNDPLEIILITRPLYCQKGIDTLGGASFSSEKIQVVFARDDMPGIRGQMATGFLRARGSITAKVDSHIMWPSHYLTHLLPCFEDPSNPSTITPAEVASTRAFDGRLRTTKVAAFVAHRWRWIVCGASYLVRTEIVHCADFLDAFLHDVWHGPFGRTRLDTGDDTFTSRRLTAHGYIHVPQAMPETDVTRMPKRSVRALVMQLVRWERSTIQSMLRCTWETPGVWGDAFVARRTVERLFRDVLLYVHLWAWWGTFRTWPALGAVLLGYYLGQKVVSLQGFFAGYPYMRRYWWAAVLGYYGPVLVAPWAWLTLGTEEWFLGDDVGGREDA</sequence>
<dbReference type="GO" id="GO:0016757">
    <property type="term" value="F:glycosyltransferase activity"/>
    <property type="evidence" value="ECO:0007669"/>
    <property type="project" value="UniProtKB-KW"/>
</dbReference>
<proteinExistence type="predicted"/>
<evidence type="ECO:0000256" key="5">
    <source>
        <dbReference type="ARBA" id="ARBA00022989"/>
    </source>
</evidence>
<evidence type="ECO:0000256" key="1">
    <source>
        <dbReference type="ARBA" id="ARBA00004370"/>
    </source>
</evidence>
<dbReference type="InterPro" id="IPR052427">
    <property type="entry name" value="Glycosyltrans_GT2/GT47"/>
</dbReference>
<name>A0AA40F9S2_9PEZI</name>
<evidence type="ECO:0000256" key="2">
    <source>
        <dbReference type="ARBA" id="ARBA00022676"/>
    </source>
</evidence>
<evidence type="ECO:0008006" key="12">
    <source>
        <dbReference type="Google" id="ProtNLM"/>
    </source>
</evidence>
<dbReference type="PANTHER" id="PTHR47844:SF1">
    <property type="entry name" value="EXOSTOSIN-LIKE 2"/>
    <property type="match status" value="1"/>
</dbReference>
<reference evidence="10" key="1">
    <citation type="submission" date="2023-06" db="EMBL/GenBank/DDBJ databases">
        <title>Genome-scale phylogeny and comparative genomics of the fungal order Sordariales.</title>
        <authorList>
            <consortium name="Lawrence Berkeley National Laboratory"/>
            <person name="Hensen N."/>
            <person name="Bonometti L."/>
            <person name="Westerberg I."/>
            <person name="Brannstrom I.O."/>
            <person name="Guillou S."/>
            <person name="Cros-Aarteil S."/>
            <person name="Calhoun S."/>
            <person name="Haridas S."/>
            <person name="Kuo A."/>
            <person name="Mondo S."/>
            <person name="Pangilinan J."/>
            <person name="Riley R."/>
            <person name="LaButti K."/>
            <person name="Andreopoulos B."/>
            <person name="Lipzen A."/>
            <person name="Chen C."/>
            <person name="Yanf M."/>
            <person name="Daum C."/>
            <person name="Ng V."/>
            <person name="Clum A."/>
            <person name="Steindorff A."/>
            <person name="Ohm R."/>
            <person name="Martin F."/>
            <person name="Silar P."/>
            <person name="Natvig D."/>
            <person name="Lalanne C."/>
            <person name="Gautier V."/>
            <person name="Ament-velasquez S.L."/>
            <person name="Kruys A."/>
            <person name="Hutchinson M.I."/>
            <person name="Powell A.J."/>
            <person name="Barry K."/>
            <person name="Miller A.N."/>
            <person name="Grigoriev I.V."/>
            <person name="Debuchy R."/>
            <person name="Gladieux P."/>
            <person name="Thoren M.H."/>
            <person name="Johannesson H."/>
        </authorList>
    </citation>
    <scope>NUCLEOTIDE SEQUENCE</scope>
    <source>
        <strain evidence="10">SMH3187-1</strain>
    </source>
</reference>
<comment type="subcellular location">
    <subcellularLocation>
        <location evidence="1">Membrane</location>
    </subcellularLocation>
</comment>
<evidence type="ECO:0000256" key="3">
    <source>
        <dbReference type="ARBA" id="ARBA00022679"/>
    </source>
</evidence>
<evidence type="ECO:0000256" key="9">
    <source>
        <dbReference type="SAM" id="SignalP"/>
    </source>
</evidence>
<comment type="caution">
    <text evidence="10">The sequence shown here is derived from an EMBL/GenBank/DDBJ whole genome shotgun (WGS) entry which is preliminary data.</text>
</comment>
<dbReference type="Proteomes" id="UP001172155">
    <property type="component" value="Unassembled WGS sequence"/>
</dbReference>
<gene>
    <name evidence="10" type="ORF">B0T18DRAFT_484379</name>
</gene>
<dbReference type="AlphaFoldDB" id="A0AA40F9S2"/>
<evidence type="ECO:0000256" key="8">
    <source>
        <dbReference type="SAM" id="Phobius"/>
    </source>
</evidence>
<feature type="signal peptide" evidence="9">
    <location>
        <begin position="1"/>
        <end position="21"/>
    </location>
</feature>
<evidence type="ECO:0000256" key="4">
    <source>
        <dbReference type="ARBA" id="ARBA00022692"/>
    </source>
</evidence>
<feature type="transmembrane region" description="Helical" evidence="8">
    <location>
        <begin position="343"/>
        <end position="363"/>
    </location>
</feature>